<dbReference type="Proteomes" id="UP001066276">
    <property type="component" value="Chromosome 1_1"/>
</dbReference>
<gene>
    <name evidence="1" type="ORF">NDU88_003232</name>
</gene>
<comment type="caution">
    <text evidence="1">The sequence shown here is derived from an EMBL/GenBank/DDBJ whole genome shotgun (WGS) entry which is preliminary data.</text>
</comment>
<sequence length="147" mass="16729">MLTMSRSKELSRVQAAHMESALMKSIKVEPVNAVMGGQEQNGETRANRQVGVVPVICVEEHTRTKGNVQRQGSNAPTVNALNILPRFAAQPRSQSRLDQRQHMPHKPFNNRKIHRTWMTMKNRRGQYMSYIPLNQATYSGKGFRSVE</sequence>
<dbReference type="AlphaFoldDB" id="A0AAV7WQX9"/>
<reference evidence="1" key="1">
    <citation type="journal article" date="2022" name="bioRxiv">
        <title>Sequencing and chromosome-scale assembly of the giantPleurodeles waltlgenome.</title>
        <authorList>
            <person name="Brown T."/>
            <person name="Elewa A."/>
            <person name="Iarovenko S."/>
            <person name="Subramanian E."/>
            <person name="Araus A.J."/>
            <person name="Petzold A."/>
            <person name="Susuki M."/>
            <person name="Suzuki K.-i.T."/>
            <person name="Hayashi T."/>
            <person name="Toyoda A."/>
            <person name="Oliveira C."/>
            <person name="Osipova E."/>
            <person name="Leigh N.D."/>
            <person name="Simon A."/>
            <person name="Yun M.H."/>
        </authorList>
    </citation>
    <scope>NUCLEOTIDE SEQUENCE</scope>
    <source>
        <strain evidence="1">20211129_DDA</strain>
        <tissue evidence="1">Liver</tissue>
    </source>
</reference>
<evidence type="ECO:0000313" key="1">
    <source>
        <dbReference type="EMBL" id="KAJ1215624.1"/>
    </source>
</evidence>
<dbReference type="EMBL" id="JANPWB010000001">
    <property type="protein sequence ID" value="KAJ1215624.1"/>
    <property type="molecule type" value="Genomic_DNA"/>
</dbReference>
<proteinExistence type="predicted"/>
<organism evidence="1 2">
    <name type="scientific">Pleurodeles waltl</name>
    <name type="common">Iberian ribbed newt</name>
    <dbReference type="NCBI Taxonomy" id="8319"/>
    <lineage>
        <taxon>Eukaryota</taxon>
        <taxon>Metazoa</taxon>
        <taxon>Chordata</taxon>
        <taxon>Craniata</taxon>
        <taxon>Vertebrata</taxon>
        <taxon>Euteleostomi</taxon>
        <taxon>Amphibia</taxon>
        <taxon>Batrachia</taxon>
        <taxon>Caudata</taxon>
        <taxon>Salamandroidea</taxon>
        <taxon>Salamandridae</taxon>
        <taxon>Pleurodelinae</taxon>
        <taxon>Pleurodeles</taxon>
    </lineage>
</organism>
<name>A0AAV7WQX9_PLEWA</name>
<accession>A0AAV7WQX9</accession>
<protein>
    <submittedName>
        <fullName evidence="1">Uncharacterized protein</fullName>
    </submittedName>
</protein>
<evidence type="ECO:0000313" key="2">
    <source>
        <dbReference type="Proteomes" id="UP001066276"/>
    </source>
</evidence>
<keyword evidence="2" id="KW-1185">Reference proteome</keyword>